<proteinExistence type="predicted"/>
<dbReference type="CDD" id="cd04186">
    <property type="entry name" value="GT_2_like_c"/>
    <property type="match status" value="1"/>
</dbReference>
<dbReference type="CDD" id="cd02440">
    <property type="entry name" value="AdoMet_MTases"/>
    <property type="match status" value="1"/>
</dbReference>
<reference evidence="3" key="1">
    <citation type="submission" date="2016-10" db="EMBL/GenBank/DDBJ databases">
        <authorList>
            <person name="Varghese N."/>
            <person name="Submissions S."/>
        </authorList>
    </citation>
    <scope>NUCLEOTIDE SEQUENCE [LARGE SCALE GENOMIC DNA]</scope>
    <source>
        <strain evidence="3">DSM 6150</strain>
    </source>
</reference>
<keyword evidence="2" id="KW-0808">Transferase</keyword>
<dbReference type="Gene3D" id="3.40.50.150">
    <property type="entry name" value="Vaccinia Virus protein VP39"/>
    <property type="match status" value="1"/>
</dbReference>
<dbReference type="Proteomes" id="UP000242869">
    <property type="component" value="Unassembled WGS sequence"/>
</dbReference>
<evidence type="ECO:0000313" key="2">
    <source>
        <dbReference type="EMBL" id="SFM98531.1"/>
    </source>
</evidence>
<dbReference type="RefSeq" id="WP_091189885.1">
    <property type="nucleotide sequence ID" value="NZ_FOVE01000001.1"/>
</dbReference>
<dbReference type="Gene3D" id="3.90.550.10">
    <property type="entry name" value="Spore Coat Polysaccharide Biosynthesis Protein SpsA, Chain A"/>
    <property type="match status" value="2"/>
</dbReference>
<dbReference type="OrthoDB" id="9816564at2"/>
<accession>A0A1I4VBF8</accession>
<gene>
    <name evidence="2" type="ORF">SAMN05660284_00212</name>
</gene>
<dbReference type="EMBL" id="FOVE01000001">
    <property type="protein sequence ID" value="SFM98531.1"/>
    <property type="molecule type" value="Genomic_DNA"/>
</dbReference>
<dbReference type="PANTHER" id="PTHR43179:SF7">
    <property type="entry name" value="RHAMNOSYLTRANSFERASE WBBL"/>
    <property type="match status" value="1"/>
</dbReference>
<dbReference type="GO" id="GO:0016740">
    <property type="term" value="F:transferase activity"/>
    <property type="evidence" value="ECO:0007669"/>
    <property type="project" value="UniProtKB-KW"/>
</dbReference>
<protein>
    <submittedName>
        <fullName evidence="2">Glycosyltransferase, GT2 family</fullName>
    </submittedName>
</protein>
<keyword evidence="3" id="KW-1185">Reference proteome</keyword>
<dbReference type="SUPFAM" id="SSF53756">
    <property type="entry name" value="UDP-Glycosyltransferase/glycogen phosphorylase"/>
    <property type="match status" value="2"/>
</dbReference>
<evidence type="ECO:0000313" key="3">
    <source>
        <dbReference type="Proteomes" id="UP000242869"/>
    </source>
</evidence>
<dbReference type="Gene3D" id="3.40.50.2000">
    <property type="entry name" value="Glycogen Phosphorylase B"/>
    <property type="match status" value="2"/>
</dbReference>
<evidence type="ECO:0000259" key="1">
    <source>
        <dbReference type="Pfam" id="PF00535"/>
    </source>
</evidence>
<dbReference type="PANTHER" id="PTHR43179">
    <property type="entry name" value="RHAMNOSYLTRANSFERASE WBBL"/>
    <property type="match status" value="1"/>
</dbReference>
<dbReference type="InterPro" id="IPR029044">
    <property type="entry name" value="Nucleotide-diphossugar_trans"/>
</dbReference>
<dbReference type="InterPro" id="IPR029063">
    <property type="entry name" value="SAM-dependent_MTases_sf"/>
</dbReference>
<organism evidence="2 3">
    <name type="scientific">Formivibrio citricus</name>
    <dbReference type="NCBI Taxonomy" id="83765"/>
    <lineage>
        <taxon>Bacteria</taxon>
        <taxon>Pseudomonadati</taxon>
        <taxon>Pseudomonadota</taxon>
        <taxon>Betaproteobacteria</taxon>
        <taxon>Neisseriales</taxon>
        <taxon>Chitinibacteraceae</taxon>
        <taxon>Formivibrio</taxon>
    </lineage>
</organism>
<dbReference type="SUPFAM" id="SSF53448">
    <property type="entry name" value="Nucleotide-diphospho-sugar transferases"/>
    <property type="match status" value="2"/>
</dbReference>
<name>A0A1I4VBF8_9NEIS</name>
<dbReference type="InterPro" id="IPR001173">
    <property type="entry name" value="Glyco_trans_2-like"/>
</dbReference>
<sequence length="1568" mass="175829">MKQSAIVSFLWPRFQRALTAFCLREPGAVILTPAGHCDPNFLAQIEQLGGKVVALESLLGQEAHESAHREVNTALTDLDHYFESAGWKEKAGVLDADDAQLAAVLKGRAHAEVPGLAHIVEMLSVAAEQYDIRLVVLSEDVTVQGKTAAICARRNQVPSLQVMHGVALAKPFTVHGALFADYVAVYGQRGLESYLDVDVDPKRCFLTGNPAWDHYPAWMSDRPACRSRLDQRYKLQKDAPIVVFATTWAHYLTATADPKVFERTLTQFFEAVAELQRSGLKANFVVKGRGADANYDEVAQAAGLEEGDYLYATADTEDWVCGSDIVIGADSNIEVESMMAGTPTINLMNWFGLRLGPSFDAQSGVIEVEGRQLAQAIARLLTDPDHAAEQRQQLLAAAPRYNLGVDGKASERVGELMQRLMRPIQEKKYLWQQFLDVEDMDASGYHDVAKSHLVDMITCEPKIALDIGCAAGGTGALVKQRFAGCQVWGFELNRAAARMAANRLDRVLVGKFEDFDLELEGIAKGSVDVVILADVLEHMYNPWQVMTRLRPYLSPKAQVIVSIPNVRNLALMEDLARGNWRYDSWGLLDITHIRFFTYAEMVRFFQETGYRVAHNVWGIDDRLRDLYHQYKDVCPATIDTGKMVLKDVSIDELGELCSLQFWMVAEPADEQAQAPVHDSKQRAYARYLQDHSLSPVEANQFELRMAQWPHHPRYHFAIMAHNLPGEALLQTIRSFSEQYYYNVRLTVLSDQPAPAGLAEGQLEWWQTRGELFAEINSVFAETDADWCGVVSAGDQVARHALLFVSEALHTHPDWQAVYGDEDALDAYGNAGNALFKPDFSIDYLRSLPYAGSFVLFKCAAQAPGSFDATYPGNEIYDRMLRVYEQGGAKAIGHVAEVLFHRAHLQRYDDLPTQLLVDSGMAAVRAHLARSQVKAQVESGLLPGSYRVKYALDSRPLVSILIPTREKPGQLQRCLEGILDGTDYGNYEVLIVDHQSQTPQARAYLDQLIALDSESLRVYNYPGDFNYADINNLAASEARGEYLLLLNNDTAPLDKGWLTELVSQLSQPGIGAVGARLLFPDGKVQQAGFVLGLEGAAETPFFNLSHEDPGYLGRAHTVQEVTAVSASCMLVRRDAYEAVGGFDTRYDVAYADVEFCLRMRQVGHRILWTPHASLMHDAGATMRDESLSAGLQERIVANQTDFLRLNLPALARDPFYNPNLSLREKGCNLEQRKALTWNPLTWRPLPRILAHTGDNMGCGHYRVIEPMSAATLAGKIEGSYSFGYFMPAEMARFEVDTWYLQRQFMPGQRDLLKRYKEIHPCKIVFELDDLITNLPKKNVHGAGIPKEVGDWLAESLSLCDRFIVTTDYLAEQYRHMIDDVRVVNNTVYGAKWLDLKPQRRTSRKPRVGWGGGVSHTGDLELIVDVVKELANEVDWIFFGLCPDAIRPYVKEYHPGIPIDQYPQKLASLNLDLAIAPLEIHPFNEAKSNLRLLEYGILGYPVICTDILPYQGDFPVTRLRNDPTLWTKTIREHVSDLDECARMGDSLREHVIKHWLLENKLDEWVRAWLD</sequence>
<dbReference type="Pfam" id="PF13489">
    <property type="entry name" value="Methyltransf_23"/>
    <property type="match status" value="1"/>
</dbReference>
<feature type="domain" description="Glycosyltransferase 2-like" evidence="1">
    <location>
        <begin position="958"/>
        <end position="1138"/>
    </location>
</feature>
<dbReference type="SUPFAM" id="SSF53335">
    <property type="entry name" value="S-adenosyl-L-methionine-dependent methyltransferases"/>
    <property type="match status" value="1"/>
</dbReference>
<dbReference type="STRING" id="83765.SAMN05660284_00212"/>
<dbReference type="Pfam" id="PF00535">
    <property type="entry name" value="Glycos_transf_2"/>
    <property type="match status" value="1"/>
</dbReference>